<sequence length="575" mass="60268">MPPRRRSASSRLVDRRSRSLALTLALALALVAAWPAPGRCVSTLDVFVVDGQTGAAVAGAFVMIGPWPGTPFPDNHGWTDEGGWIRFTDEALAQPRTATAGAEGYGYTTLCDAALDAVTLPLYPVLPDSTMAGTRARVSGAVQNIATVANDGKFDIALVMQAAPLSDYALQDKLSQITWIEPVVFPVVGTVDMPSHTYMPNQVEYVFFTFSKSPYALDVRGGAARTFYSVSARIPIADLLEGSIANAVAREVGVERAVQVSGPTTLNINSDLDLSQSVTVSLQGVPPGARVQAVSMALIEIDGADHAIGFDTKGDLVVRDASYTLGGRNPSGDLADARNAAVGTFADSSAAASYAVGILDRSAFSVPHSVTFDSWMQVPELVQEQRHFSWSDPTTPGVSPAPTWTRSNLGLRAITPGDASVATTVHWRVYAPAAASAFLLPALPAEAPGPPGGLPDPAATPEADQLYWGLVAANPAGEGQEVIDDFLRQATHWTSRWAPIAAPVADVAGGAPRGARLALSVSPLAAGGPILVRWNRGPQGEGLLELRSPEGRLLRRSPVALAQGSRSWDGRDAAG</sequence>
<evidence type="ECO:0000313" key="1">
    <source>
        <dbReference type="EMBL" id="MBM3317315.1"/>
    </source>
</evidence>
<feature type="non-terminal residue" evidence="1">
    <location>
        <position position="575"/>
    </location>
</feature>
<organism evidence="1 2">
    <name type="scientific">Eiseniibacteriota bacterium</name>
    <dbReference type="NCBI Taxonomy" id="2212470"/>
    <lineage>
        <taxon>Bacteria</taxon>
        <taxon>Candidatus Eiseniibacteriota</taxon>
    </lineage>
</organism>
<evidence type="ECO:0000313" key="2">
    <source>
        <dbReference type="Proteomes" id="UP000748308"/>
    </source>
</evidence>
<accession>A0A937X853</accession>
<dbReference type="AlphaFoldDB" id="A0A937X853"/>
<reference evidence="1" key="1">
    <citation type="submission" date="2019-03" db="EMBL/GenBank/DDBJ databases">
        <title>Lake Tanganyika Metagenome-Assembled Genomes (MAGs).</title>
        <authorList>
            <person name="Tran P."/>
        </authorList>
    </citation>
    <scope>NUCLEOTIDE SEQUENCE</scope>
    <source>
        <strain evidence="1">M_DeepCast_400m_m2_100</strain>
    </source>
</reference>
<proteinExistence type="predicted"/>
<gene>
    <name evidence="1" type="ORF">FJY75_05640</name>
</gene>
<protein>
    <submittedName>
        <fullName evidence="1">Uncharacterized protein</fullName>
    </submittedName>
</protein>
<name>A0A937X853_UNCEI</name>
<dbReference type="Proteomes" id="UP000748308">
    <property type="component" value="Unassembled WGS sequence"/>
</dbReference>
<dbReference type="EMBL" id="VGIY01000106">
    <property type="protein sequence ID" value="MBM3317315.1"/>
    <property type="molecule type" value="Genomic_DNA"/>
</dbReference>
<comment type="caution">
    <text evidence="1">The sequence shown here is derived from an EMBL/GenBank/DDBJ whole genome shotgun (WGS) entry which is preliminary data.</text>
</comment>